<name>A0A513SQB3_9CAUD</name>
<evidence type="ECO:0000313" key="2">
    <source>
        <dbReference type="Proteomes" id="UP000316194"/>
    </source>
</evidence>
<dbReference type="Proteomes" id="UP000316194">
    <property type="component" value="Segment"/>
</dbReference>
<evidence type="ECO:0000313" key="1">
    <source>
        <dbReference type="EMBL" id="QCW23268.1"/>
    </source>
</evidence>
<dbReference type="EMBL" id="MK358448">
    <property type="protein sequence ID" value="QCW23268.1"/>
    <property type="molecule type" value="Genomic_DNA"/>
</dbReference>
<sequence>MTKYRSLIDHYRSVLGLSQKLKPVDINRTSMLITNLNIKDKESKALFTVAYYHIKVYTRFTHEKAQTIAYTLTEGVRMLGEGKSKEDVYLEMIAIPSKFFKEEQTAVNLADVALDYLERMISNVEEAIKEQVTA</sequence>
<organism evidence="1 2">
    <name type="scientific">Vibrio phage 5 TSL-2019</name>
    <dbReference type="NCBI Taxonomy" id="2578086"/>
    <lineage>
        <taxon>Viruses</taxon>
        <taxon>Duplodnaviria</taxon>
        <taxon>Heunggongvirae</taxon>
        <taxon>Uroviricota</taxon>
        <taxon>Caudoviricetes</taxon>
        <taxon>Chimalliviridae</taxon>
        <taxon>Gorgonvirinae</taxon>
        <taxon>Aphroditevirus</taxon>
        <taxon>Aphroditevirus USC1</taxon>
    </lineage>
</organism>
<protein>
    <submittedName>
        <fullName evidence="1">Uncharacterized protein</fullName>
    </submittedName>
</protein>
<reference evidence="1 2" key="1">
    <citation type="submission" date="2019-01" db="EMBL/GenBank/DDBJ databases">
        <authorList>
            <person name="Le T.S."/>
            <person name="Kurtboke I."/>
        </authorList>
    </citation>
    <scope>NUCLEOTIDE SEQUENCE [LARGE SCALE GENOMIC DNA]</scope>
</reference>
<accession>A0A513SQB3</accession>
<proteinExistence type="predicted"/>